<dbReference type="Pfam" id="PF07831">
    <property type="entry name" value="PYNP_C"/>
    <property type="match status" value="1"/>
</dbReference>
<comment type="similarity">
    <text evidence="4">In the N-terminal section; belongs to the ribose 1,5-bisphosphokinase family.</text>
</comment>
<dbReference type="SUPFAM" id="SSF52540">
    <property type="entry name" value="P-loop containing nucleoside triphosphate hydrolases"/>
    <property type="match status" value="1"/>
</dbReference>
<dbReference type="Gene3D" id="3.40.1030.10">
    <property type="entry name" value="Nucleoside phosphorylase/phosphoribosyltransferase catalytic domain"/>
    <property type="match status" value="1"/>
</dbReference>
<accession>A0ABU0LH17</accession>
<evidence type="ECO:0000256" key="1">
    <source>
        <dbReference type="ARBA" id="ARBA00000373"/>
    </source>
</evidence>
<name>A0ABU0LH17_XANAG</name>
<dbReference type="HAMAP" id="MF_00836">
    <property type="entry name" value="PhnN"/>
    <property type="match status" value="1"/>
</dbReference>
<dbReference type="InterPro" id="IPR027417">
    <property type="entry name" value="P-loop_NTPase"/>
</dbReference>
<keyword evidence="15" id="KW-1185">Reference proteome</keyword>
<dbReference type="Gene3D" id="3.40.50.300">
    <property type="entry name" value="P-loop containing nucleotide triphosphate hydrolases"/>
    <property type="match status" value="1"/>
</dbReference>
<evidence type="ECO:0000256" key="10">
    <source>
        <dbReference type="ARBA" id="ARBA00048550"/>
    </source>
</evidence>
<dbReference type="PANTHER" id="PTHR10515:SF0">
    <property type="entry name" value="THYMIDINE PHOSPHORYLASE"/>
    <property type="match status" value="1"/>
</dbReference>
<keyword evidence="8 11" id="KW-0547">Nucleotide-binding</keyword>
<evidence type="ECO:0000256" key="9">
    <source>
        <dbReference type="ARBA" id="ARBA00022840"/>
    </source>
</evidence>
<comment type="pathway">
    <text evidence="3 11">Metabolic intermediate biosynthesis; 5-phospho-alpha-D-ribose 1-diphosphate biosynthesis; 5-phospho-alpha-D-ribose 1-diphosphate from D-ribose 5-phosphate (route II): step 3/3.</text>
</comment>
<dbReference type="SMART" id="SM00072">
    <property type="entry name" value="GuKc"/>
    <property type="match status" value="1"/>
</dbReference>
<evidence type="ECO:0000259" key="13">
    <source>
        <dbReference type="SMART" id="SM00941"/>
    </source>
</evidence>
<dbReference type="NCBIfam" id="TIGR02645">
    <property type="entry name" value="ARCH_P_rylase"/>
    <property type="match status" value="1"/>
</dbReference>
<proteinExistence type="inferred from homology"/>
<keyword evidence="9 11" id="KW-0067">ATP-binding</keyword>
<evidence type="ECO:0000313" key="14">
    <source>
        <dbReference type="EMBL" id="MDQ0506439.1"/>
    </source>
</evidence>
<evidence type="ECO:0000313" key="15">
    <source>
        <dbReference type="Proteomes" id="UP001241747"/>
    </source>
</evidence>
<evidence type="ECO:0000256" key="8">
    <source>
        <dbReference type="ARBA" id="ARBA00022741"/>
    </source>
</evidence>
<organism evidence="14 15">
    <name type="scientific">Xanthobacter agilis</name>
    <dbReference type="NCBI Taxonomy" id="47492"/>
    <lineage>
        <taxon>Bacteria</taxon>
        <taxon>Pseudomonadati</taxon>
        <taxon>Pseudomonadota</taxon>
        <taxon>Alphaproteobacteria</taxon>
        <taxon>Hyphomicrobiales</taxon>
        <taxon>Xanthobacteraceae</taxon>
        <taxon>Xanthobacter</taxon>
    </lineage>
</organism>
<dbReference type="InterPro" id="IPR012699">
    <property type="entry name" value="PhnN"/>
</dbReference>
<dbReference type="InterPro" id="IPR008145">
    <property type="entry name" value="GK/Ca_channel_bsu"/>
</dbReference>
<feature type="domain" description="Pyrimidine nucleoside phosphorylase C-terminal" evidence="13">
    <location>
        <begin position="608"/>
        <end position="675"/>
    </location>
</feature>
<evidence type="ECO:0000256" key="5">
    <source>
        <dbReference type="ARBA" id="ARBA00008689"/>
    </source>
</evidence>
<dbReference type="GO" id="GO:0009032">
    <property type="term" value="F:thymidine phosphorylase activity"/>
    <property type="evidence" value="ECO:0007669"/>
    <property type="project" value="UniProtKB-EC"/>
</dbReference>
<evidence type="ECO:0000256" key="7">
    <source>
        <dbReference type="ARBA" id="ARBA00022679"/>
    </source>
</evidence>
<reference evidence="14 15" key="1">
    <citation type="submission" date="2023-07" db="EMBL/GenBank/DDBJ databases">
        <title>Genomic Encyclopedia of Type Strains, Phase IV (KMG-IV): sequencing the most valuable type-strain genomes for metagenomic binning, comparative biology and taxonomic classification.</title>
        <authorList>
            <person name="Goeker M."/>
        </authorList>
    </citation>
    <scope>NUCLEOTIDE SEQUENCE [LARGE SCALE GENOMIC DNA]</scope>
    <source>
        <strain evidence="14 15">DSM 3770</strain>
    </source>
</reference>
<dbReference type="InterPro" id="IPR017459">
    <property type="entry name" value="Glycosyl_Trfase_fam3_N_dom"/>
</dbReference>
<keyword evidence="6 14" id="KW-0328">Glycosyltransferase</keyword>
<evidence type="ECO:0000256" key="11">
    <source>
        <dbReference type="HAMAP-Rule" id="MF_00836"/>
    </source>
</evidence>
<dbReference type="InterPro" id="IPR013102">
    <property type="entry name" value="PYNP_C"/>
</dbReference>
<dbReference type="EC" id="2.7.4.23" evidence="11"/>
<gene>
    <name evidence="11" type="primary">phnN</name>
    <name evidence="14" type="ORF">QOZ94_003248</name>
</gene>
<dbReference type="InterPro" id="IPR017872">
    <property type="entry name" value="Pyrmidine_PPase_CS"/>
</dbReference>
<comment type="catalytic activity">
    <reaction evidence="1 11">
        <text>alpha-D-ribose 1,5-bisphosphate + ATP = 5-phospho-alpha-D-ribose 1-diphosphate + ADP</text>
        <dbReference type="Rhea" id="RHEA:20109"/>
        <dbReference type="ChEBI" id="CHEBI:30616"/>
        <dbReference type="ChEBI" id="CHEBI:58017"/>
        <dbReference type="ChEBI" id="CHEBI:68688"/>
        <dbReference type="ChEBI" id="CHEBI:456216"/>
        <dbReference type="EC" id="2.7.4.23"/>
    </reaction>
</comment>
<protein>
    <recommendedName>
        <fullName evidence="11">Ribose 1,5-bisphosphate phosphokinase PhnN</fullName>
        <ecNumber evidence="11">2.7.4.23</ecNumber>
    </recommendedName>
    <alternativeName>
        <fullName evidence="11">Ribose 1,5-bisphosphokinase</fullName>
    </alternativeName>
</protein>
<dbReference type="InterPro" id="IPR036566">
    <property type="entry name" value="PYNP-like_C_sf"/>
</dbReference>
<dbReference type="NCBIfam" id="TIGR02322">
    <property type="entry name" value="phosphon_PhnN"/>
    <property type="match status" value="1"/>
</dbReference>
<dbReference type="Gene3D" id="3.90.1170.30">
    <property type="entry name" value="Pyrimidine nucleoside phosphorylase-like, C-terminal domain"/>
    <property type="match status" value="1"/>
</dbReference>
<dbReference type="SUPFAM" id="SSF52418">
    <property type="entry name" value="Nucleoside phosphorylase/phosphoribosyltransferase catalytic domain"/>
    <property type="match status" value="1"/>
</dbReference>
<evidence type="ECO:0000256" key="4">
    <source>
        <dbReference type="ARBA" id="ARBA00005935"/>
    </source>
</evidence>
<dbReference type="Pfam" id="PF02885">
    <property type="entry name" value="Glycos_trans_3N"/>
    <property type="match status" value="1"/>
</dbReference>
<comment type="caution">
    <text evidence="11">Lacks conserved residue(s) required for the propagation of feature annotation.</text>
</comment>
<dbReference type="SMART" id="SM00941">
    <property type="entry name" value="PYNP_C"/>
    <property type="match status" value="1"/>
</dbReference>
<sequence>MQTGTLFYIVGASGVGKDTLISQAMAMLAPTGRYVQARRAITRPKGPGEDHEPVDDAAFEHRRRAGGFLHMWEAHGLKYGLPISILDDLRAGRNVLANGSRGTLPDLAGVVDRFVVVEITAPASVLKARLLERGRESDADIEARLTRHVAPLPERLDVVTVVNDANIEEGAARLVAALETHAARLAVRRMPISSAHGHIAYLPADGRLVDARAYADVSRIDVIGKGASVRAAVNIAEPGAGLAPHEIGLTREAHAALGLPDGALVAIQRTPSPASRKLLQRKIAGEALTADDYAVLFRDVVEGRYPESETAAFLVKMIQTLDESEVVAVARARTQFMPRIAWNKPIVVDKHSLGGIPGSRITLIVVPIVAAHGLLMPKTSSRAITSASGTADVMEAIARIDLDAAGVRRVVEEVGGCIAWNGRLNHSVLDDIVNSITRPLDINNNYWSVASILSKKWSAGSTHVVVDMPYGPRAKLKTLEDAHQLGRAFELVGRGLGLEVRAKATDGSGPVGRGIGPALELRDVVKVLDNAQDAPSDLREKALLFASEILSFDPGVGSVAAGRVRAEALLASGAAKARFMRIVAAQGPVPLVMPGPLQHTVRAPAASTVSDVDGWHLAGIARRAGAPLDKGAGIDLLVRRGDTVAAHGALYTIHAASPAEFEAAVEMAGADPGIALGPSAV</sequence>
<dbReference type="PANTHER" id="PTHR10515">
    <property type="entry name" value="THYMIDINE PHOSPHORYLASE"/>
    <property type="match status" value="1"/>
</dbReference>
<dbReference type="RefSeq" id="WP_237346595.1">
    <property type="nucleotide sequence ID" value="NZ_JABWGX010000021.1"/>
</dbReference>
<dbReference type="InterPro" id="IPR036320">
    <property type="entry name" value="Glycosyl_Trfase_fam3_N_dom_sf"/>
</dbReference>
<comment type="function">
    <text evidence="2 11">Catalyzes the phosphorylation of ribose 1,5-bisphosphate to 5-phospho-D-ribosyl alpha-1-diphosphate (PRPP).</text>
</comment>
<dbReference type="NCBIfam" id="NF003338">
    <property type="entry name" value="PRK04350.1"/>
    <property type="match status" value="1"/>
</dbReference>
<dbReference type="PROSITE" id="PS00647">
    <property type="entry name" value="THYMID_PHOSPHORYLASE"/>
    <property type="match status" value="1"/>
</dbReference>
<evidence type="ECO:0000259" key="12">
    <source>
        <dbReference type="SMART" id="SM00072"/>
    </source>
</evidence>
<evidence type="ECO:0000256" key="2">
    <source>
        <dbReference type="ARBA" id="ARBA00002554"/>
    </source>
</evidence>
<feature type="domain" description="Guanylate kinase/L-type calcium channel beta subunit" evidence="12">
    <location>
        <begin position="3"/>
        <end position="182"/>
    </location>
</feature>
<comment type="similarity">
    <text evidence="11">Belongs to the ribose 1,5-bisphosphokinase family.</text>
</comment>
<dbReference type="SUPFAM" id="SSF54680">
    <property type="entry name" value="Pyrimidine nucleoside phosphorylase C-terminal domain"/>
    <property type="match status" value="1"/>
</dbReference>
<comment type="caution">
    <text evidence="14">The sequence shown here is derived from an EMBL/GenBank/DDBJ whole genome shotgun (WGS) entry which is preliminary data.</text>
</comment>
<comment type="catalytic activity">
    <reaction evidence="10">
        <text>thymidine + phosphate = 2-deoxy-alpha-D-ribose 1-phosphate + thymine</text>
        <dbReference type="Rhea" id="RHEA:16037"/>
        <dbReference type="ChEBI" id="CHEBI:17748"/>
        <dbReference type="ChEBI" id="CHEBI:17821"/>
        <dbReference type="ChEBI" id="CHEBI:43474"/>
        <dbReference type="ChEBI" id="CHEBI:57259"/>
        <dbReference type="EC" id="2.4.2.4"/>
    </reaction>
</comment>
<keyword evidence="7 11" id="KW-0808">Transferase</keyword>
<dbReference type="InterPro" id="IPR035902">
    <property type="entry name" value="Nuc_phospho_transferase"/>
</dbReference>
<dbReference type="Gene3D" id="1.20.970.50">
    <property type="match status" value="1"/>
</dbReference>
<comment type="similarity">
    <text evidence="5">In the C-terminal section; belongs to the thymidine/pyrimidine-nucleoside phosphorylase family. Type 2 subfamily.</text>
</comment>
<evidence type="ECO:0000256" key="3">
    <source>
        <dbReference type="ARBA" id="ARBA00005069"/>
    </source>
</evidence>
<evidence type="ECO:0000256" key="6">
    <source>
        <dbReference type="ARBA" id="ARBA00022676"/>
    </source>
</evidence>
<dbReference type="EMBL" id="JAUSVY010000007">
    <property type="protein sequence ID" value="MDQ0506439.1"/>
    <property type="molecule type" value="Genomic_DNA"/>
</dbReference>
<dbReference type="Proteomes" id="UP001241747">
    <property type="component" value="Unassembled WGS sequence"/>
</dbReference>
<dbReference type="InterPro" id="IPR013466">
    <property type="entry name" value="Thymidine/AMP_Pase"/>
</dbReference>
<dbReference type="InterPro" id="IPR000312">
    <property type="entry name" value="Glycosyl_Trfase_fam3"/>
</dbReference>
<dbReference type="SUPFAM" id="SSF47648">
    <property type="entry name" value="Nucleoside phosphorylase/phosphoribosyltransferase N-terminal domain"/>
    <property type="match status" value="1"/>
</dbReference>
<dbReference type="InterPro" id="IPR000053">
    <property type="entry name" value="Thymidine/pyrmidine_PPase"/>
</dbReference>
<dbReference type="Pfam" id="PF00591">
    <property type="entry name" value="Glycos_transf_3"/>
    <property type="match status" value="1"/>
</dbReference>